<reference evidence="5" key="1">
    <citation type="journal article" date="2020" name="Phytopathology">
        <title>Genome Sequence Resources of Colletotrichum truncatum, C. plurivorum, C. musicola, and C. sojae: Four Species Pathogenic to Soybean (Glycine max).</title>
        <authorList>
            <person name="Rogerio F."/>
            <person name="Boufleur T.R."/>
            <person name="Ciampi-Guillardi M."/>
            <person name="Sukno S.A."/>
            <person name="Thon M.R."/>
            <person name="Massola Junior N.S."/>
            <person name="Baroncelli R."/>
        </authorList>
    </citation>
    <scope>NUCLEOTIDE SEQUENCE</scope>
    <source>
        <strain evidence="5">LFN00145</strain>
    </source>
</reference>
<feature type="domain" description="Epoxide hydrolase N-terminal" evidence="4">
    <location>
        <begin position="18"/>
        <end position="130"/>
    </location>
</feature>
<evidence type="ECO:0000259" key="4">
    <source>
        <dbReference type="Pfam" id="PF06441"/>
    </source>
</evidence>
<evidence type="ECO:0000256" key="3">
    <source>
        <dbReference type="ARBA" id="ARBA00022801"/>
    </source>
</evidence>
<organism evidence="5 6">
    <name type="scientific">Colletotrichum plurivorum</name>
    <dbReference type="NCBI Taxonomy" id="2175906"/>
    <lineage>
        <taxon>Eukaryota</taxon>
        <taxon>Fungi</taxon>
        <taxon>Dikarya</taxon>
        <taxon>Ascomycota</taxon>
        <taxon>Pezizomycotina</taxon>
        <taxon>Sordariomycetes</taxon>
        <taxon>Hypocreomycetidae</taxon>
        <taxon>Glomerellales</taxon>
        <taxon>Glomerellaceae</taxon>
        <taxon>Colletotrichum</taxon>
        <taxon>Colletotrichum orchidearum species complex</taxon>
    </lineage>
</organism>
<keyword evidence="2" id="KW-0058">Aromatic hydrocarbons catabolism</keyword>
<dbReference type="InterPro" id="IPR029058">
    <property type="entry name" value="AB_hydrolase_fold"/>
</dbReference>
<dbReference type="PRINTS" id="PR00412">
    <property type="entry name" value="EPOXHYDRLASE"/>
</dbReference>
<dbReference type="InterPro" id="IPR000639">
    <property type="entry name" value="Epox_hydrolase-like"/>
</dbReference>
<dbReference type="PANTHER" id="PTHR21661:SF35">
    <property type="entry name" value="EPOXIDE HYDROLASE"/>
    <property type="match status" value="1"/>
</dbReference>
<dbReference type="InterPro" id="IPR016292">
    <property type="entry name" value="Epoxide_hydrolase"/>
</dbReference>
<dbReference type="InterPro" id="IPR010497">
    <property type="entry name" value="Epoxide_hydro_N"/>
</dbReference>
<evidence type="ECO:0000313" key="5">
    <source>
        <dbReference type="EMBL" id="KAF6828331.1"/>
    </source>
</evidence>
<gene>
    <name evidence="5" type="ORF">CPLU01_08606</name>
</gene>
<dbReference type="Proteomes" id="UP000654918">
    <property type="component" value="Unassembled WGS sequence"/>
</dbReference>
<comment type="caution">
    <text evidence="5">The sequence shown here is derived from an EMBL/GenBank/DDBJ whole genome shotgun (WGS) entry which is preliminary data.</text>
</comment>
<keyword evidence="6" id="KW-1185">Reference proteome</keyword>
<protein>
    <submittedName>
        <fullName evidence="5">Epoxide hydrolase</fullName>
    </submittedName>
</protein>
<dbReference type="AlphaFoldDB" id="A0A8H6ND92"/>
<dbReference type="Gene3D" id="3.40.50.1820">
    <property type="entry name" value="alpha/beta hydrolase"/>
    <property type="match status" value="1"/>
</dbReference>
<proteinExistence type="inferred from homology"/>
<evidence type="ECO:0000256" key="2">
    <source>
        <dbReference type="ARBA" id="ARBA00022797"/>
    </source>
</evidence>
<dbReference type="Pfam" id="PF06441">
    <property type="entry name" value="EHN"/>
    <property type="match status" value="1"/>
</dbReference>
<accession>A0A8H6ND92</accession>
<comment type="similarity">
    <text evidence="1">Belongs to the peptidase S33 family.</text>
</comment>
<evidence type="ECO:0000313" key="6">
    <source>
        <dbReference type="Proteomes" id="UP000654918"/>
    </source>
</evidence>
<dbReference type="GO" id="GO:0004301">
    <property type="term" value="F:epoxide hydrolase activity"/>
    <property type="evidence" value="ECO:0007669"/>
    <property type="project" value="TreeGrafter"/>
</dbReference>
<dbReference type="PIRSF" id="PIRSF001112">
    <property type="entry name" value="Epoxide_hydrolase"/>
    <property type="match status" value="1"/>
</dbReference>
<dbReference type="GO" id="GO:0097176">
    <property type="term" value="P:epoxide metabolic process"/>
    <property type="evidence" value="ECO:0007669"/>
    <property type="project" value="TreeGrafter"/>
</dbReference>
<dbReference type="EMBL" id="WIGO01000124">
    <property type="protein sequence ID" value="KAF6828331.1"/>
    <property type="molecule type" value="Genomic_DNA"/>
</dbReference>
<dbReference type="SUPFAM" id="SSF53474">
    <property type="entry name" value="alpha/beta-Hydrolases"/>
    <property type="match status" value="1"/>
</dbReference>
<keyword evidence="3 5" id="KW-0378">Hydrolase</keyword>
<dbReference type="PANTHER" id="PTHR21661">
    <property type="entry name" value="EPOXIDE HYDROLASE 1-RELATED"/>
    <property type="match status" value="1"/>
</dbReference>
<sequence length="425" mass="48158">MLPKLPIEHCQLEMNRPTRFAVSIDRDLLQTTERRLLLSRLPEELADIADDDSSHGVKISRVRELADHWRNQYSWDDQERKLNETFDNYLVKINVPDYGLLTLHYTHKESPHPHAIPLLFLHGWPGSFVEASKVVGPLARGDPDDDSRTSFHVVAPSIPGFGLSPAPFRSGVGPEVVARAFRILMTDVLGYPNFATHGGGQLGASIARWIAIQSPGAVKAQHFTAFPAPPPTMRSAPLARMRMRCSRVLYSKYEKNMHRNRRLFETERSTHLELQRRCPQTLGVALGDSPVGLLAWFVEQMDSWGDTPGSLENDDVIDLVMMHWIQGATPGLRFFKEAFGASREAERAFEQFVQIPTGVSVFRNEILPCPKDWARQIANIRFWRQHDQGGQFPALECPETLVEDLRSFMSPKKAKHLAKKEKEQG</sequence>
<evidence type="ECO:0000256" key="1">
    <source>
        <dbReference type="ARBA" id="ARBA00010088"/>
    </source>
</evidence>
<name>A0A8H6ND92_9PEZI</name>